<keyword evidence="2" id="KW-1185">Reference proteome</keyword>
<dbReference type="Proteomes" id="UP000590749">
    <property type="component" value="Unassembled WGS sequence"/>
</dbReference>
<gene>
    <name evidence="1" type="ORF">FHR83_006299</name>
</gene>
<organism evidence="1 2">
    <name type="scientific">Actinoplanes campanulatus</name>
    <dbReference type="NCBI Taxonomy" id="113559"/>
    <lineage>
        <taxon>Bacteria</taxon>
        <taxon>Bacillati</taxon>
        <taxon>Actinomycetota</taxon>
        <taxon>Actinomycetes</taxon>
        <taxon>Micromonosporales</taxon>
        <taxon>Micromonosporaceae</taxon>
        <taxon>Actinoplanes</taxon>
    </lineage>
</organism>
<reference evidence="1 2" key="1">
    <citation type="submission" date="2020-08" db="EMBL/GenBank/DDBJ databases">
        <title>Genomic Encyclopedia of Type Strains, Phase III (KMG-III): the genomes of soil and plant-associated and newly described type strains.</title>
        <authorList>
            <person name="Whitman W."/>
        </authorList>
    </citation>
    <scope>NUCLEOTIDE SEQUENCE [LARGE SCALE GENOMIC DNA]</scope>
    <source>
        <strain evidence="1 2">CECT 3287</strain>
    </source>
</reference>
<evidence type="ECO:0000313" key="2">
    <source>
        <dbReference type="Proteomes" id="UP000590749"/>
    </source>
</evidence>
<dbReference type="RefSeq" id="WP_183224673.1">
    <property type="nucleotide sequence ID" value="NZ_BMPW01000017.1"/>
</dbReference>
<protein>
    <submittedName>
        <fullName evidence="1">Uncharacterized protein</fullName>
    </submittedName>
</protein>
<accession>A0A7W5AM43</accession>
<name>A0A7W5AM43_9ACTN</name>
<comment type="caution">
    <text evidence="1">The sequence shown here is derived from an EMBL/GenBank/DDBJ whole genome shotgun (WGS) entry which is preliminary data.</text>
</comment>
<sequence>MAVTIGEIVTETVVAAPSPVPPTPGEPAVDADLEVIVRRATERVLEILRREWDR</sequence>
<dbReference type="EMBL" id="JACHXF010000015">
    <property type="protein sequence ID" value="MBB3098600.1"/>
    <property type="molecule type" value="Genomic_DNA"/>
</dbReference>
<dbReference type="AlphaFoldDB" id="A0A7W5AM43"/>
<evidence type="ECO:0000313" key="1">
    <source>
        <dbReference type="EMBL" id="MBB3098600.1"/>
    </source>
</evidence>
<proteinExistence type="predicted"/>